<organism evidence="1 2">
    <name type="scientific">Dentiscutata erythropus</name>
    <dbReference type="NCBI Taxonomy" id="1348616"/>
    <lineage>
        <taxon>Eukaryota</taxon>
        <taxon>Fungi</taxon>
        <taxon>Fungi incertae sedis</taxon>
        <taxon>Mucoromycota</taxon>
        <taxon>Glomeromycotina</taxon>
        <taxon>Glomeromycetes</taxon>
        <taxon>Diversisporales</taxon>
        <taxon>Gigasporaceae</taxon>
        <taxon>Dentiscutata</taxon>
    </lineage>
</organism>
<proteinExistence type="predicted"/>
<dbReference type="Proteomes" id="UP000789405">
    <property type="component" value="Unassembled WGS sequence"/>
</dbReference>
<feature type="non-terminal residue" evidence="1">
    <location>
        <position position="52"/>
    </location>
</feature>
<name>A0A9N9JU65_9GLOM</name>
<gene>
    <name evidence="1" type="ORF">DERYTH_LOCUS21930</name>
</gene>
<sequence length="52" mass="5822">MPICPSFINPPGWNQCRNLPKTNLLPTLIEEAKKLEAAGTVPPPYFLKIDML</sequence>
<comment type="caution">
    <text evidence="1">The sequence shown here is derived from an EMBL/GenBank/DDBJ whole genome shotgun (WGS) entry which is preliminary data.</text>
</comment>
<evidence type="ECO:0000313" key="1">
    <source>
        <dbReference type="EMBL" id="CAG8793676.1"/>
    </source>
</evidence>
<keyword evidence="2" id="KW-1185">Reference proteome</keyword>
<evidence type="ECO:0000313" key="2">
    <source>
        <dbReference type="Proteomes" id="UP000789405"/>
    </source>
</evidence>
<accession>A0A9N9JU65</accession>
<protein>
    <submittedName>
        <fullName evidence="1">10187_t:CDS:1</fullName>
    </submittedName>
</protein>
<dbReference type="EMBL" id="CAJVPY010029044">
    <property type="protein sequence ID" value="CAG8793676.1"/>
    <property type="molecule type" value="Genomic_DNA"/>
</dbReference>
<dbReference type="AlphaFoldDB" id="A0A9N9JU65"/>
<reference evidence="1" key="1">
    <citation type="submission" date="2021-06" db="EMBL/GenBank/DDBJ databases">
        <authorList>
            <person name="Kallberg Y."/>
            <person name="Tangrot J."/>
            <person name="Rosling A."/>
        </authorList>
    </citation>
    <scope>NUCLEOTIDE SEQUENCE</scope>
    <source>
        <strain evidence="1">MA453B</strain>
    </source>
</reference>